<evidence type="ECO:0000256" key="7">
    <source>
        <dbReference type="SAM" id="Phobius"/>
    </source>
</evidence>
<feature type="domain" description="ABC3 transporter permease C-terminal" evidence="8">
    <location>
        <begin position="290"/>
        <end position="398"/>
    </location>
</feature>
<comment type="similarity">
    <text evidence="6">Belongs to the ABC-4 integral membrane protein family.</text>
</comment>
<feature type="transmembrane region" description="Helical" evidence="7">
    <location>
        <begin position="338"/>
        <end position="364"/>
    </location>
</feature>
<evidence type="ECO:0000256" key="6">
    <source>
        <dbReference type="ARBA" id="ARBA00038076"/>
    </source>
</evidence>
<dbReference type="PANTHER" id="PTHR30572:SF4">
    <property type="entry name" value="ABC TRANSPORTER PERMEASE YTRF"/>
    <property type="match status" value="1"/>
</dbReference>
<dbReference type="AlphaFoldDB" id="A0A086YYG4"/>
<reference evidence="9 10" key="1">
    <citation type="submission" date="2014-03" db="EMBL/GenBank/DDBJ databases">
        <title>Genomics of Bifidobacteria.</title>
        <authorList>
            <person name="Ventura M."/>
            <person name="Milani C."/>
            <person name="Lugli G.A."/>
        </authorList>
    </citation>
    <scope>NUCLEOTIDE SEQUENCE [LARGE SCALE GENOMIC DNA]</scope>
    <source>
        <strain evidence="9 10">DSM 22766</strain>
    </source>
</reference>
<dbReference type="RefSeq" id="WP_033504173.1">
    <property type="nucleotide sequence ID" value="NZ_CP011786.1"/>
</dbReference>
<accession>A0A086YYG4</accession>
<evidence type="ECO:0000256" key="1">
    <source>
        <dbReference type="ARBA" id="ARBA00004651"/>
    </source>
</evidence>
<evidence type="ECO:0000313" key="10">
    <source>
        <dbReference type="Proteomes" id="UP000029015"/>
    </source>
</evidence>
<protein>
    <submittedName>
        <fullName evidence="9">ABC transporter permease</fullName>
    </submittedName>
</protein>
<dbReference type="PATRIC" id="fig|1437605.7.peg.1343"/>
<evidence type="ECO:0000259" key="8">
    <source>
        <dbReference type="Pfam" id="PF02687"/>
    </source>
</evidence>
<organism evidence="9 10">
    <name type="scientific">Bifidobacterium actinocoloniiforme DSM 22766</name>
    <dbReference type="NCBI Taxonomy" id="1437605"/>
    <lineage>
        <taxon>Bacteria</taxon>
        <taxon>Bacillati</taxon>
        <taxon>Actinomycetota</taxon>
        <taxon>Actinomycetes</taxon>
        <taxon>Bifidobacteriales</taxon>
        <taxon>Bifidobacteriaceae</taxon>
        <taxon>Bifidobacterium</taxon>
    </lineage>
</organism>
<dbReference type="PANTHER" id="PTHR30572">
    <property type="entry name" value="MEMBRANE COMPONENT OF TRANSPORTER-RELATED"/>
    <property type="match status" value="1"/>
</dbReference>
<dbReference type="GO" id="GO:0022857">
    <property type="term" value="F:transmembrane transporter activity"/>
    <property type="evidence" value="ECO:0007669"/>
    <property type="project" value="TreeGrafter"/>
</dbReference>
<dbReference type="GO" id="GO:0005886">
    <property type="term" value="C:plasma membrane"/>
    <property type="evidence" value="ECO:0007669"/>
    <property type="project" value="UniProtKB-SubCell"/>
</dbReference>
<keyword evidence="10" id="KW-1185">Reference proteome</keyword>
<dbReference type="eggNOG" id="COG0577">
    <property type="taxonomic scope" value="Bacteria"/>
</dbReference>
<dbReference type="KEGG" id="bact:AB656_06555"/>
<evidence type="ECO:0000256" key="3">
    <source>
        <dbReference type="ARBA" id="ARBA00022692"/>
    </source>
</evidence>
<feature type="transmembrane region" description="Helical" evidence="7">
    <location>
        <begin position="288"/>
        <end position="311"/>
    </location>
</feature>
<keyword evidence="5 7" id="KW-0472">Membrane</keyword>
<dbReference type="Proteomes" id="UP000029015">
    <property type="component" value="Unassembled WGS sequence"/>
</dbReference>
<name>A0A086YYG4_9BIFI</name>
<proteinExistence type="inferred from homology"/>
<keyword evidence="2" id="KW-1003">Cell membrane</keyword>
<dbReference type="InterPro" id="IPR050250">
    <property type="entry name" value="Macrolide_Exporter_MacB"/>
</dbReference>
<dbReference type="EMBL" id="JGYK01000002">
    <property type="protein sequence ID" value="KFI39314.1"/>
    <property type="molecule type" value="Genomic_DNA"/>
</dbReference>
<feature type="transmembrane region" description="Helical" evidence="7">
    <location>
        <begin position="376"/>
        <end position="399"/>
    </location>
</feature>
<gene>
    <name evidence="9" type="ORF">BACT_0144</name>
</gene>
<comment type="subcellular location">
    <subcellularLocation>
        <location evidence="1">Cell membrane</location>
        <topology evidence="1">Multi-pass membrane protein</topology>
    </subcellularLocation>
</comment>
<comment type="caution">
    <text evidence="9">The sequence shown here is derived from an EMBL/GenBank/DDBJ whole genome shotgun (WGS) entry which is preliminary data.</text>
</comment>
<evidence type="ECO:0000313" key="9">
    <source>
        <dbReference type="EMBL" id="KFI39314.1"/>
    </source>
</evidence>
<dbReference type="STRING" id="1437605.AB656_06555"/>
<keyword evidence="4 7" id="KW-1133">Transmembrane helix</keyword>
<dbReference type="InterPro" id="IPR003838">
    <property type="entry name" value="ABC3_permease_C"/>
</dbReference>
<keyword evidence="3 7" id="KW-0812">Transmembrane</keyword>
<evidence type="ECO:0000256" key="4">
    <source>
        <dbReference type="ARBA" id="ARBA00022989"/>
    </source>
</evidence>
<dbReference type="Pfam" id="PF02687">
    <property type="entry name" value="FtsX"/>
    <property type="match status" value="1"/>
</dbReference>
<evidence type="ECO:0000256" key="2">
    <source>
        <dbReference type="ARBA" id="ARBA00022475"/>
    </source>
</evidence>
<dbReference type="OrthoDB" id="3227934at2"/>
<sequence length="431" mass="45527">MFVLKNAWRAITRNKARNATFLIVCIAVTASAVVGLTVLQADEDTRTTIYDTQATDAVITPKTDGQGKGKTAKPLTWEQYSQYAQLLQANSIQFGAYYYETAPASFQGIKPVGGQGEMNLVGLSDSTVAAKGPYGKINRVQGKDLDYSESAGDAVLVSQPLAEANRLKTGSVIKIADPANAGKTVDMSVSGIYEVTGAQAKGPAANAVYAAYATFAQHGFDKAGQPGDKGRDLVVGFRLQNPDALKRFTDTLHKAGLSAKQYDVSSPSLEAYQRSVQPLHDRSGKIRALLIAILVFGAVLALVWLIFGLMFRANELGVAITIGVSKARIGWQMALETLIVTLPGLLIGLGAGTALCPAAVRSAITLPGIQQMPAAALWRVCGSGLAICFIIALLAWVYAGTFRTSRLYQPIAVSQAPGAPQTDAADAKETA</sequence>
<evidence type="ECO:0000256" key="5">
    <source>
        <dbReference type="ARBA" id="ARBA00023136"/>
    </source>
</evidence>